<gene>
    <name evidence="3" type="ORF">FEZ41_04510</name>
</gene>
<organism evidence="3 4">
    <name type="scientific">Lentilactobacillus parafarraginis</name>
    <dbReference type="NCBI Taxonomy" id="390842"/>
    <lineage>
        <taxon>Bacteria</taxon>
        <taxon>Bacillati</taxon>
        <taxon>Bacillota</taxon>
        <taxon>Bacilli</taxon>
        <taxon>Lactobacillales</taxon>
        <taxon>Lactobacillaceae</taxon>
        <taxon>Lentilactobacillus</taxon>
    </lineage>
</organism>
<proteinExistence type="predicted"/>
<feature type="domain" description="Virulence-associated protein E-like" evidence="2">
    <location>
        <begin position="129"/>
        <end position="345"/>
    </location>
</feature>
<name>A0A5R9CWL2_9LACO</name>
<evidence type="ECO:0000259" key="2">
    <source>
        <dbReference type="Pfam" id="PF05272"/>
    </source>
</evidence>
<dbReference type="EMBL" id="VBSX01000007">
    <property type="protein sequence ID" value="TLQ20132.1"/>
    <property type="molecule type" value="Genomic_DNA"/>
</dbReference>
<dbReference type="SUPFAM" id="SSF52540">
    <property type="entry name" value="P-loop containing nucleoside triphosphate hydrolases"/>
    <property type="match status" value="1"/>
</dbReference>
<sequence length="466" mass="53196">MDDETKALAKERDEKLRSTQAWQADAPFNRTESGGIKQNSPLNVETFLENDPELKDTVAYDSFSGAILLKRPNKVLGEDTTGDWSDATDSMLRIYLERRYHLVFNKGNITDGVVSAAHRHSFDPVKRRIESVKWDGKPRVTTYFIDCLGAENNAYTKDITATWLVGAIARVYHPGVKFEIVLILTGKQGIGKSTTIRNLFPDKYTDNLEGLGKNKDDYQQLVGSWLIEIGELSAMAKTDIERMKSFISGQNDRYRPSYGRRAVNHPRRCVFIGTTNQEDYLKDETGSRRFYPIKCGVNEIKHNPLEVDDQYILQVLAEARIMYERKPKLTLSEQTINDAKGYQKEATTINPMDDAIEDFINMDVPSNWSELSVEAKQTYADGYPKIRKEVKKFAQNPYKEPFQPLNETTTREILAVVFHKTPDKYLTGRTNSEAKKIKLFMDNVDGWQKSGNILIGGKRSRGYKKI</sequence>
<dbReference type="InterPro" id="IPR027417">
    <property type="entry name" value="P-loop_NTPase"/>
</dbReference>
<accession>A0A5R9CWL2</accession>
<dbReference type="AlphaFoldDB" id="A0A5R9CWL2"/>
<evidence type="ECO:0000313" key="3">
    <source>
        <dbReference type="EMBL" id="TLQ20132.1"/>
    </source>
</evidence>
<protein>
    <submittedName>
        <fullName evidence="3">Virulence protein</fullName>
    </submittedName>
</protein>
<dbReference type="RefSeq" id="WP_138467343.1">
    <property type="nucleotide sequence ID" value="NZ_VBSX01000007.1"/>
</dbReference>
<dbReference type="Proteomes" id="UP000305100">
    <property type="component" value="Unassembled WGS sequence"/>
</dbReference>
<feature type="region of interest" description="Disordered" evidence="1">
    <location>
        <begin position="1"/>
        <end position="37"/>
    </location>
</feature>
<comment type="caution">
    <text evidence="3">The sequence shown here is derived from an EMBL/GenBank/DDBJ whole genome shotgun (WGS) entry which is preliminary data.</text>
</comment>
<dbReference type="OrthoDB" id="9763644at2"/>
<dbReference type="InterPro" id="IPR007936">
    <property type="entry name" value="VapE-like_dom"/>
</dbReference>
<reference evidence="3 4" key="1">
    <citation type="submission" date="2019-05" db="EMBL/GenBank/DDBJ databases">
        <title>The metagenome of a microbial culture collection derived from dairy environment covers the genomic content of the human microbiome.</title>
        <authorList>
            <person name="Roder T."/>
            <person name="Wuthrich D."/>
            <person name="Sattari Z."/>
            <person name="Von Ah U."/>
            <person name="Bar C."/>
            <person name="Ronchi F."/>
            <person name="Macpherson A.J."/>
            <person name="Ganal-Vonarburg S.C."/>
            <person name="Bruggmann R."/>
            <person name="Vergeres G."/>
        </authorList>
    </citation>
    <scope>NUCLEOTIDE SEQUENCE [LARGE SCALE GENOMIC DNA]</scope>
    <source>
        <strain evidence="3 4">FAM 1079</strain>
    </source>
</reference>
<evidence type="ECO:0000256" key="1">
    <source>
        <dbReference type="SAM" id="MobiDB-lite"/>
    </source>
</evidence>
<dbReference type="PANTHER" id="PTHR34985:SF1">
    <property type="entry name" value="SLR0554 PROTEIN"/>
    <property type="match status" value="1"/>
</dbReference>
<dbReference type="Pfam" id="PF05272">
    <property type="entry name" value="VapE-like_dom"/>
    <property type="match status" value="1"/>
</dbReference>
<dbReference type="PANTHER" id="PTHR34985">
    <property type="entry name" value="SLR0554 PROTEIN"/>
    <property type="match status" value="1"/>
</dbReference>
<feature type="compositionally biased region" description="Basic and acidic residues" evidence="1">
    <location>
        <begin position="1"/>
        <end position="17"/>
    </location>
</feature>
<evidence type="ECO:0000313" key="4">
    <source>
        <dbReference type="Proteomes" id="UP000305100"/>
    </source>
</evidence>